<feature type="region of interest" description="Disordered" evidence="1">
    <location>
        <begin position="24"/>
        <end position="99"/>
    </location>
</feature>
<organism evidence="2 3">
    <name type="scientific">Elysia marginata</name>
    <dbReference type="NCBI Taxonomy" id="1093978"/>
    <lineage>
        <taxon>Eukaryota</taxon>
        <taxon>Metazoa</taxon>
        <taxon>Spiralia</taxon>
        <taxon>Lophotrochozoa</taxon>
        <taxon>Mollusca</taxon>
        <taxon>Gastropoda</taxon>
        <taxon>Heterobranchia</taxon>
        <taxon>Euthyneura</taxon>
        <taxon>Panpulmonata</taxon>
        <taxon>Sacoglossa</taxon>
        <taxon>Placobranchoidea</taxon>
        <taxon>Plakobranchidae</taxon>
        <taxon>Elysia</taxon>
    </lineage>
</organism>
<sequence>MLILDADNPQLYAQVPAKATCSVPARERGANRRGVPLSDLHLPRDKVHGSNRLPKPKCPSAEEIQGGLTSMTSSLTPMTPPLTPMASMSSMPMLPSPLQASRPGQLYTDCYPYPSYSDAYMNSSKSRPSPYAYPMDYPASYSPRVKGLYSPQRTNSYAYGYETR</sequence>
<evidence type="ECO:0000313" key="3">
    <source>
        <dbReference type="Proteomes" id="UP000762676"/>
    </source>
</evidence>
<evidence type="ECO:0000313" key="2">
    <source>
        <dbReference type="EMBL" id="GFR80322.1"/>
    </source>
</evidence>
<gene>
    <name evidence="2" type="ORF">ElyMa_000578700</name>
</gene>
<evidence type="ECO:0000256" key="1">
    <source>
        <dbReference type="SAM" id="MobiDB-lite"/>
    </source>
</evidence>
<reference evidence="2 3" key="1">
    <citation type="journal article" date="2021" name="Elife">
        <title>Chloroplast acquisition without the gene transfer in kleptoplastic sea slugs, Plakobranchus ocellatus.</title>
        <authorList>
            <person name="Maeda T."/>
            <person name="Takahashi S."/>
            <person name="Yoshida T."/>
            <person name="Shimamura S."/>
            <person name="Takaki Y."/>
            <person name="Nagai Y."/>
            <person name="Toyoda A."/>
            <person name="Suzuki Y."/>
            <person name="Arimoto A."/>
            <person name="Ishii H."/>
            <person name="Satoh N."/>
            <person name="Nishiyama T."/>
            <person name="Hasebe M."/>
            <person name="Maruyama T."/>
            <person name="Minagawa J."/>
            <person name="Obokata J."/>
            <person name="Shigenobu S."/>
        </authorList>
    </citation>
    <scope>NUCLEOTIDE SEQUENCE [LARGE SCALE GENOMIC DNA]</scope>
</reference>
<protein>
    <submittedName>
        <fullName evidence="2">Uncharacterized protein</fullName>
    </submittedName>
</protein>
<feature type="compositionally biased region" description="Low complexity" evidence="1">
    <location>
        <begin position="84"/>
        <end position="98"/>
    </location>
</feature>
<dbReference type="EMBL" id="BMAT01001128">
    <property type="protein sequence ID" value="GFR80322.1"/>
    <property type="molecule type" value="Genomic_DNA"/>
</dbReference>
<dbReference type="Proteomes" id="UP000762676">
    <property type="component" value="Unassembled WGS sequence"/>
</dbReference>
<name>A0AAV4G409_9GAST</name>
<comment type="caution">
    <text evidence="2">The sequence shown here is derived from an EMBL/GenBank/DDBJ whole genome shotgun (WGS) entry which is preliminary data.</text>
</comment>
<accession>A0AAV4G409</accession>
<feature type="compositionally biased region" description="Low complexity" evidence="1">
    <location>
        <begin position="68"/>
        <end position="77"/>
    </location>
</feature>
<proteinExistence type="predicted"/>
<dbReference type="AlphaFoldDB" id="A0AAV4G409"/>
<keyword evidence="3" id="KW-1185">Reference proteome</keyword>